<evidence type="ECO:0000313" key="2">
    <source>
        <dbReference type="EMBL" id="GJE03843.1"/>
    </source>
</evidence>
<dbReference type="Pfam" id="PF14384">
    <property type="entry name" value="BrnA_antitoxin"/>
    <property type="match status" value="1"/>
</dbReference>
<reference evidence="2" key="2">
    <citation type="submission" date="2021-08" db="EMBL/GenBank/DDBJ databases">
        <authorList>
            <person name="Tani A."/>
            <person name="Ola A."/>
            <person name="Ogura Y."/>
            <person name="Katsura K."/>
            <person name="Hayashi T."/>
        </authorList>
    </citation>
    <scope>NUCLEOTIDE SEQUENCE</scope>
    <source>
        <strain evidence="2">DSM 17168</strain>
    </source>
</reference>
<dbReference type="EMBL" id="BPQQ01000092">
    <property type="protein sequence ID" value="GJE03843.1"/>
    <property type="molecule type" value="Genomic_DNA"/>
</dbReference>
<organism evidence="2 3">
    <name type="scientific">Methylobacterium isbiliense</name>
    <dbReference type="NCBI Taxonomy" id="315478"/>
    <lineage>
        <taxon>Bacteria</taxon>
        <taxon>Pseudomonadati</taxon>
        <taxon>Pseudomonadota</taxon>
        <taxon>Alphaproteobacteria</taxon>
        <taxon>Hyphomicrobiales</taxon>
        <taxon>Methylobacteriaceae</taxon>
        <taxon>Methylobacterium</taxon>
    </lineage>
</organism>
<reference evidence="2" key="1">
    <citation type="journal article" date="2021" name="Front. Microbiol.">
        <title>Comprehensive Comparative Genomics and Phenotyping of Methylobacterium Species.</title>
        <authorList>
            <person name="Alessa O."/>
            <person name="Ogura Y."/>
            <person name="Fujitani Y."/>
            <person name="Takami H."/>
            <person name="Hayashi T."/>
            <person name="Sahin N."/>
            <person name="Tani A."/>
        </authorList>
    </citation>
    <scope>NUCLEOTIDE SEQUENCE</scope>
    <source>
        <strain evidence="2">DSM 17168</strain>
    </source>
</reference>
<protein>
    <recommendedName>
        <fullName evidence="4">BrnA antitoxin of type II toxin-antitoxin system</fullName>
    </recommendedName>
</protein>
<proteinExistence type="predicted"/>
<dbReference type="RefSeq" id="WP_238241220.1">
    <property type="nucleotide sequence ID" value="NZ_BPQQ01000092.1"/>
</dbReference>
<feature type="region of interest" description="Disordered" evidence="1">
    <location>
        <begin position="1"/>
        <end position="22"/>
    </location>
</feature>
<comment type="caution">
    <text evidence="2">The sequence shown here is derived from an EMBL/GenBank/DDBJ whole genome shotgun (WGS) entry which is preliminary data.</text>
</comment>
<keyword evidence="3" id="KW-1185">Reference proteome</keyword>
<evidence type="ECO:0000313" key="3">
    <source>
        <dbReference type="Proteomes" id="UP001055153"/>
    </source>
</evidence>
<gene>
    <name evidence="2" type="ORF">GMJLKIPL_5800</name>
</gene>
<dbReference type="InterPro" id="IPR025528">
    <property type="entry name" value="BrnA_antitoxin"/>
</dbReference>
<evidence type="ECO:0000256" key="1">
    <source>
        <dbReference type="SAM" id="MobiDB-lite"/>
    </source>
</evidence>
<name>A0ABQ4SPW9_9HYPH</name>
<sequence>MPSSKSAKAPPGRTNWAALRATPEEEIERIAAEDEDNPATDEHHWANATVVLPSGKTSIHASFDRDVVDFFKRGGRGYQTRMNAVLRRYMEAQQAKKAEP</sequence>
<dbReference type="Proteomes" id="UP001055153">
    <property type="component" value="Unassembled WGS sequence"/>
</dbReference>
<evidence type="ECO:0008006" key="4">
    <source>
        <dbReference type="Google" id="ProtNLM"/>
    </source>
</evidence>
<accession>A0ABQ4SPW9</accession>